<feature type="transmembrane region" description="Helical" evidence="1">
    <location>
        <begin position="57"/>
        <end position="77"/>
    </location>
</feature>
<keyword evidence="1" id="KW-1133">Transmembrane helix</keyword>
<protein>
    <submittedName>
        <fullName evidence="2">Uncharacterized protein</fullName>
    </submittedName>
</protein>
<keyword evidence="1" id="KW-0472">Membrane</keyword>
<reference evidence="2" key="1">
    <citation type="journal article" date="2014" name="Front. Microbiol.">
        <title>High frequency of phylogenetically diverse reductive dehalogenase-homologous genes in deep subseafloor sedimentary metagenomes.</title>
        <authorList>
            <person name="Kawai M."/>
            <person name="Futagami T."/>
            <person name="Toyoda A."/>
            <person name="Takaki Y."/>
            <person name="Nishi S."/>
            <person name="Hori S."/>
            <person name="Arai W."/>
            <person name="Tsubouchi T."/>
            <person name="Morono Y."/>
            <person name="Uchiyama I."/>
            <person name="Ito T."/>
            <person name="Fujiyama A."/>
            <person name="Inagaki F."/>
            <person name="Takami H."/>
        </authorList>
    </citation>
    <scope>NUCLEOTIDE SEQUENCE</scope>
    <source>
        <strain evidence="2">Expedition CK06-06</strain>
    </source>
</reference>
<proteinExistence type="predicted"/>
<accession>X0U9U7</accession>
<sequence>MNTEKLTDRLDVILGCLIGSHTSHETAEHQLENLITELRATNNDALGDVRKRNLPPWVRPTIVIIGMFAIIAIAFNVC</sequence>
<evidence type="ECO:0000313" key="2">
    <source>
        <dbReference type="EMBL" id="GAF97122.1"/>
    </source>
</evidence>
<comment type="caution">
    <text evidence="2">The sequence shown here is derived from an EMBL/GenBank/DDBJ whole genome shotgun (WGS) entry which is preliminary data.</text>
</comment>
<evidence type="ECO:0000256" key="1">
    <source>
        <dbReference type="SAM" id="Phobius"/>
    </source>
</evidence>
<gene>
    <name evidence="2" type="ORF">S01H1_28422</name>
</gene>
<keyword evidence="1" id="KW-0812">Transmembrane</keyword>
<organism evidence="2">
    <name type="scientific">marine sediment metagenome</name>
    <dbReference type="NCBI Taxonomy" id="412755"/>
    <lineage>
        <taxon>unclassified sequences</taxon>
        <taxon>metagenomes</taxon>
        <taxon>ecological metagenomes</taxon>
    </lineage>
</organism>
<dbReference type="EMBL" id="BARS01017370">
    <property type="protein sequence ID" value="GAF97122.1"/>
    <property type="molecule type" value="Genomic_DNA"/>
</dbReference>
<dbReference type="AlphaFoldDB" id="X0U9U7"/>
<name>X0U9U7_9ZZZZ</name>